<comment type="caution">
    <text evidence="2">The sequence shown here is derived from an EMBL/GenBank/DDBJ whole genome shotgun (WGS) entry which is preliminary data.</text>
</comment>
<proteinExistence type="predicted"/>
<gene>
    <name evidence="2" type="ORF">M9458_026221</name>
</gene>
<reference evidence="2 3" key="1">
    <citation type="submission" date="2024-05" db="EMBL/GenBank/DDBJ databases">
        <title>Genome sequencing and assembly of Indian major carp, Cirrhinus mrigala (Hamilton, 1822).</title>
        <authorList>
            <person name="Mohindra V."/>
            <person name="Chowdhury L.M."/>
            <person name="Lal K."/>
            <person name="Jena J.K."/>
        </authorList>
    </citation>
    <scope>NUCLEOTIDE SEQUENCE [LARGE SCALE GENOMIC DNA]</scope>
    <source>
        <strain evidence="2">CM1030</strain>
        <tissue evidence="2">Blood</tissue>
    </source>
</reference>
<feature type="non-terminal residue" evidence="2">
    <location>
        <position position="1"/>
    </location>
</feature>
<feature type="non-terminal residue" evidence="2">
    <location>
        <position position="89"/>
    </location>
</feature>
<evidence type="ECO:0008006" key="4">
    <source>
        <dbReference type="Google" id="ProtNLM"/>
    </source>
</evidence>
<accession>A0ABD0PU57</accession>
<dbReference type="AlphaFoldDB" id="A0ABD0PU57"/>
<sequence length="89" mass="9758">DCGPPGIEFDTPGLDHGAVDKTMGRGAVVDLDHKENTETMGCRAEVGLDHGIVEDLTTVWPAEQVARAELKITRAEQVRLRIEENKHNP</sequence>
<evidence type="ECO:0000313" key="3">
    <source>
        <dbReference type="Proteomes" id="UP001529510"/>
    </source>
</evidence>
<evidence type="ECO:0000313" key="2">
    <source>
        <dbReference type="EMBL" id="KAL0177327.1"/>
    </source>
</evidence>
<organism evidence="2 3">
    <name type="scientific">Cirrhinus mrigala</name>
    <name type="common">Mrigala</name>
    <dbReference type="NCBI Taxonomy" id="683832"/>
    <lineage>
        <taxon>Eukaryota</taxon>
        <taxon>Metazoa</taxon>
        <taxon>Chordata</taxon>
        <taxon>Craniata</taxon>
        <taxon>Vertebrata</taxon>
        <taxon>Euteleostomi</taxon>
        <taxon>Actinopterygii</taxon>
        <taxon>Neopterygii</taxon>
        <taxon>Teleostei</taxon>
        <taxon>Ostariophysi</taxon>
        <taxon>Cypriniformes</taxon>
        <taxon>Cyprinidae</taxon>
        <taxon>Labeoninae</taxon>
        <taxon>Labeonini</taxon>
        <taxon>Cirrhinus</taxon>
    </lineage>
</organism>
<feature type="region of interest" description="Disordered" evidence="1">
    <location>
        <begin position="1"/>
        <end position="20"/>
    </location>
</feature>
<dbReference type="Proteomes" id="UP001529510">
    <property type="component" value="Unassembled WGS sequence"/>
</dbReference>
<protein>
    <recommendedName>
        <fullName evidence="4">ASPIC/UnbV domain-containing protein</fullName>
    </recommendedName>
</protein>
<evidence type="ECO:0000256" key="1">
    <source>
        <dbReference type="SAM" id="MobiDB-lite"/>
    </source>
</evidence>
<name>A0ABD0PU57_CIRMR</name>
<keyword evidence="3" id="KW-1185">Reference proteome</keyword>
<dbReference type="EMBL" id="JAMKFB020000013">
    <property type="protein sequence ID" value="KAL0177327.1"/>
    <property type="molecule type" value="Genomic_DNA"/>
</dbReference>